<name>A0AAD9DDR3_9STRA</name>
<dbReference type="PANTHER" id="PTHR12586:SF1">
    <property type="entry name" value="CDP-DIACYLGLYCEROL--GLYCEROL-3-PHOSPHATE 3-PHOSPHATIDYLTRANSFERASE, MITOCHONDRIAL"/>
    <property type="match status" value="1"/>
</dbReference>
<dbReference type="Proteomes" id="UP001224775">
    <property type="component" value="Unassembled WGS sequence"/>
</dbReference>
<dbReference type="GO" id="GO:0005739">
    <property type="term" value="C:mitochondrion"/>
    <property type="evidence" value="ECO:0007669"/>
    <property type="project" value="UniProtKB-SubCell"/>
</dbReference>
<reference evidence="12" key="1">
    <citation type="submission" date="2023-06" db="EMBL/GenBank/DDBJ databases">
        <title>Survivors Of The Sea: Transcriptome response of Skeletonema marinoi to long-term dormancy.</title>
        <authorList>
            <person name="Pinder M.I.M."/>
            <person name="Kourtchenko O."/>
            <person name="Robertson E.K."/>
            <person name="Larsson T."/>
            <person name="Maumus F."/>
            <person name="Osuna-Cruz C.M."/>
            <person name="Vancaester E."/>
            <person name="Stenow R."/>
            <person name="Vandepoele K."/>
            <person name="Ploug H."/>
            <person name="Bruchert V."/>
            <person name="Godhe A."/>
            <person name="Topel M."/>
        </authorList>
    </citation>
    <scope>NUCLEOTIDE SEQUENCE</scope>
    <source>
        <strain evidence="12">R05AC</strain>
    </source>
</reference>
<dbReference type="InterPro" id="IPR001736">
    <property type="entry name" value="PLipase_D/transphosphatidylase"/>
</dbReference>
<keyword evidence="5" id="KW-0677">Repeat</keyword>
<dbReference type="SUPFAM" id="SSF56024">
    <property type="entry name" value="Phospholipase D/nuclease"/>
    <property type="match status" value="1"/>
</dbReference>
<dbReference type="EC" id="2.7.8.5" evidence="10"/>
<evidence type="ECO:0000256" key="8">
    <source>
        <dbReference type="ARBA" id="ARBA00023264"/>
    </source>
</evidence>
<keyword evidence="10" id="KW-0067">ATP-binding</keyword>
<comment type="pathway">
    <text evidence="1 10">Phospholipid metabolism; phosphatidylglycerol biosynthesis; phosphatidylglycerol from CDP-diacylglycerol: step 1/2.</text>
</comment>
<evidence type="ECO:0000256" key="6">
    <source>
        <dbReference type="ARBA" id="ARBA00023098"/>
    </source>
</evidence>
<evidence type="ECO:0000256" key="3">
    <source>
        <dbReference type="ARBA" id="ARBA00022516"/>
    </source>
</evidence>
<dbReference type="AlphaFoldDB" id="A0AAD9DDR3"/>
<comment type="caution">
    <text evidence="12">The sequence shown here is derived from an EMBL/GenBank/DDBJ whole genome shotgun (WGS) entry which is preliminary data.</text>
</comment>
<evidence type="ECO:0000259" key="11">
    <source>
        <dbReference type="PROSITE" id="PS50035"/>
    </source>
</evidence>
<dbReference type="EMBL" id="JATAAI010000012">
    <property type="protein sequence ID" value="KAK1741943.1"/>
    <property type="molecule type" value="Genomic_DNA"/>
</dbReference>
<dbReference type="PANTHER" id="PTHR12586">
    <property type="entry name" value="CDP-DIACYLGLYCEROL--SERINE O-PHOSPHATIDYLTRANSFERASE"/>
    <property type="match status" value="1"/>
</dbReference>
<evidence type="ECO:0000256" key="5">
    <source>
        <dbReference type="ARBA" id="ARBA00022737"/>
    </source>
</evidence>
<comment type="subcellular location">
    <subcellularLocation>
        <location evidence="10">Mitochondrion</location>
    </subcellularLocation>
</comment>
<keyword evidence="7 10" id="KW-0594">Phospholipid biosynthesis</keyword>
<keyword evidence="13" id="KW-1185">Reference proteome</keyword>
<protein>
    <recommendedName>
        <fullName evidence="10">CDP-diacylglycerol--glycerol-3-phosphate 3-phosphatidyltransferase</fullName>
        <ecNumber evidence="10">2.7.8.5</ecNumber>
    </recommendedName>
</protein>
<evidence type="ECO:0000256" key="10">
    <source>
        <dbReference type="RuleBase" id="RU365024"/>
    </source>
</evidence>
<organism evidence="12 13">
    <name type="scientific">Skeletonema marinoi</name>
    <dbReference type="NCBI Taxonomy" id="267567"/>
    <lineage>
        <taxon>Eukaryota</taxon>
        <taxon>Sar</taxon>
        <taxon>Stramenopiles</taxon>
        <taxon>Ochrophyta</taxon>
        <taxon>Bacillariophyta</taxon>
        <taxon>Coscinodiscophyceae</taxon>
        <taxon>Thalassiosirophycidae</taxon>
        <taxon>Thalassiosirales</taxon>
        <taxon>Skeletonemataceae</taxon>
        <taxon>Skeletonema</taxon>
        <taxon>Skeletonema marinoi-dohrnii complex</taxon>
    </lineage>
</organism>
<dbReference type="PROSITE" id="PS50035">
    <property type="entry name" value="PLD"/>
    <property type="match status" value="1"/>
</dbReference>
<accession>A0AAD9DDR3</accession>
<evidence type="ECO:0000256" key="7">
    <source>
        <dbReference type="ARBA" id="ARBA00023209"/>
    </source>
</evidence>
<evidence type="ECO:0000256" key="4">
    <source>
        <dbReference type="ARBA" id="ARBA00022679"/>
    </source>
</evidence>
<gene>
    <name evidence="12" type="ORF">QTG54_007516</name>
</gene>
<comment type="function">
    <text evidence="10">Functions in the biosynthesis of the anionic phospholipids phosphatidylglycerol and cardiolipin.</text>
</comment>
<keyword evidence="8 10" id="KW-1208">Phospholipid metabolism</keyword>
<evidence type="ECO:0000256" key="1">
    <source>
        <dbReference type="ARBA" id="ARBA00005042"/>
    </source>
</evidence>
<dbReference type="GO" id="GO:0032049">
    <property type="term" value="P:cardiolipin biosynthetic process"/>
    <property type="evidence" value="ECO:0007669"/>
    <property type="project" value="InterPro"/>
</dbReference>
<proteinExistence type="inferred from homology"/>
<keyword evidence="3 10" id="KW-0444">Lipid biosynthesis</keyword>
<dbReference type="GO" id="GO:0005524">
    <property type="term" value="F:ATP binding"/>
    <property type="evidence" value="ECO:0007669"/>
    <property type="project" value="UniProtKB-KW"/>
</dbReference>
<keyword evidence="10" id="KW-0547">Nucleotide-binding</keyword>
<evidence type="ECO:0000313" key="12">
    <source>
        <dbReference type="EMBL" id="KAK1741943.1"/>
    </source>
</evidence>
<evidence type="ECO:0000256" key="2">
    <source>
        <dbReference type="ARBA" id="ARBA00010682"/>
    </source>
</evidence>
<keyword evidence="10" id="KW-0496">Mitochondrion</keyword>
<dbReference type="InterPro" id="IPR016270">
    <property type="entry name" value="PGS1"/>
</dbReference>
<keyword evidence="6 10" id="KW-0443">Lipid metabolism</keyword>
<evidence type="ECO:0000313" key="13">
    <source>
        <dbReference type="Proteomes" id="UP001224775"/>
    </source>
</evidence>
<dbReference type="Gene3D" id="3.30.870.10">
    <property type="entry name" value="Endonuclease Chain A"/>
    <property type="match status" value="2"/>
</dbReference>
<dbReference type="SMART" id="SM00155">
    <property type="entry name" value="PLDc"/>
    <property type="match status" value="2"/>
</dbReference>
<sequence>MARRQLTRQLVRAACGGGSSSPSQQLRSFALHEHHFGNISSSKHLSATPSDFHSHLCQKIRHAQERVILASLYIGVGSGSELGEMSTSKDHHYCKEDEFLQSLYFAASNKEIKQMQIILDANRAMRKVSFTNKRNAGQSHDSNQGSSLSTNSADAVLSTLKPFLERIEGDNHSKNSNNGLFLFPVNDQRLCTILPSPLDEVAGVFHIKAYLVDDELILSGANLSEEYFSNRLDRYMLFTDGGGGLVDFYADLCDTLCSYAIKYDGQPPLLSTQSFDSTRKQHLESSLARLFVDETQTILPGACSHSDALDPVAYAIPTFQMPNSILGRPFQFQSDNDASRDLLLAAVESDQDMSVRLSSAYLNLTPRLRSVLTMFGNKRGGGAPYVLTAGAMSHGFAPKKQTKSKQNNVGIVDKIKSSIPEAFLTLVKEASQSIIACGGKVLLYERQGWTFHAKGVWITANDTNTSRQELINDPTSVVSTIIGSGNYGARSEDLDVESNCVIVFNEQSKGEPIQQSVANDWNNMCEHSTVTEDLDFRDDVNNLTNIVVQFMKKFL</sequence>
<keyword evidence="4 10" id="KW-0808">Transferase</keyword>
<dbReference type="GO" id="GO:0008444">
    <property type="term" value="F:CDP-diacylglycerol-glycerol-3-phosphate 3-phosphatidyltransferase activity"/>
    <property type="evidence" value="ECO:0007669"/>
    <property type="project" value="UniProtKB-EC"/>
</dbReference>
<evidence type="ECO:0000256" key="9">
    <source>
        <dbReference type="ARBA" id="ARBA00048586"/>
    </source>
</evidence>
<comment type="catalytic activity">
    <reaction evidence="9 10">
        <text>a CDP-1,2-diacyl-sn-glycerol + sn-glycerol 3-phosphate = a 1,2-diacyl-sn-glycero-3-phospho-(1'-sn-glycero-3'-phosphate) + CMP + H(+)</text>
        <dbReference type="Rhea" id="RHEA:12593"/>
        <dbReference type="ChEBI" id="CHEBI:15378"/>
        <dbReference type="ChEBI" id="CHEBI:57597"/>
        <dbReference type="ChEBI" id="CHEBI:58332"/>
        <dbReference type="ChEBI" id="CHEBI:60110"/>
        <dbReference type="ChEBI" id="CHEBI:60377"/>
        <dbReference type="EC" id="2.7.8.5"/>
    </reaction>
</comment>
<comment type="similarity">
    <text evidence="2 10">Belongs to the CDP-alcohol phosphatidyltransferase class-II family.</text>
</comment>
<feature type="domain" description="PLD phosphodiesterase" evidence="11">
    <location>
        <begin position="201"/>
        <end position="227"/>
    </location>
</feature>